<evidence type="ECO:0000259" key="2">
    <source>
        <dbReference type="PROSITE" id="PS50943"/>
    </source>
</evidence>
<evidence type="ECO:0000256" key="1">
    <source>
        <dbReference type="ARBA" id="ARBA00009350"/>
    </source>
</evidence>
<keyword evidence="4" id="KW-1185">Reference proteome</keyword>
<gene>
    <name evidence="3" type="ORF">SAMN05660330_01045</name>
</gene>
<dbReference type="STRING" id="91360.SAMN05660330_01045"/>
<dbReference type="InterPro" id="IPR002852">
    <property type="entry name" value="UPF0251"/>
</dbReference>
<dbReference type="InterPro" id="IPR001387">
    <property type="entry name" value="Cro/C1-type_HTH"/>
</dbReference>
<dbReference type="PANTHER" id="PTHR37478">
    <property type="match status" value="1"/>
</dbReference>
<evidence type="ECO:0000313" key="3">
    <source>
        <dbReference type="EMBL" id="SDO79645.1"/>
    </source>
</evidence>
<feature type="domain" description="HTH cro/C1-type" evidence="2">
    <location>
        <begin position="16"/>
        <end position="41"/>
    </location>
</feature>
<accession>A0A1H0MH42</accession>
<dbReference type="EMBL" id="FNJI01000006">
    <property type="protein sequence ID" value="SDO79645.1"/>
    <property type="molecule type" value="Genomic_DNA"/>
</dbReference>
<dbReference type="PROSITE" id="PS50943">
    <property type="entry name" value="HTH_CROC1"/>
    <property type="match status" value="1"/>
</dbReference>
<dbReference type="Gene3D" id="1.10.10.10">
    <property type="entry name" value="Winged helix-like DNA-binding domain superfamily/Winged helix DNA-binding domain"/>
    <property type="match status" value="1"/>
</dbReference>
<comment type="similarity">
    <text evidence="1">Belongs to the UPF0251 family.</text>
</comment>
<dbReference type="Pfam" id="PF02001">
    <property type="entry name" value="DUF134"/>
    <property type="match status" value="1"/>
</dbReference>
<dbReference type="PANTHER" id="PTHR37478:SF2">
    <property type="entry name" value="UPF0251 PROTEIN TK0562"/>
    <property type="match status" value="1"/>
</dbReference>
<proteinExistence type="inferred from homology"/>
<reference evidence="3 4" key="1">
    <citation type="submission" date="2016-10" db="EMBL/GenBank/DDBJ databases">
        <authorList>
            <person name="de Groot N.N."/>
        </authorList>
    </citation>
    <scope>NUCLEOTIDE SEQUENCE [LARGE SCALE GENOMIC DNA]</scope>
    <source>
        <strain evidence="3 4">DSM 12130</strain>
    </source>
</reference>
<dbReference type="AlphaFoldDB" id="A0A1H0MH42"/>
<dbReference type="SUPFAM" id="SSF88659">
    <property type="entry name" value="Sigma3 and sigma4 domains of RNA polymerase sigma factors"/>
    <property type="match status" value="1"/>
</dbReference>
<name>A0A1H0MH42_9BACT</name>
<dbReference type="Proteomes" id="UP000199073">
    <property type="component" value="Unassembled WGS sequence"/>
</dbReference>
<organism evidence="3 4">
    <name type="scientific">Desulforhopalus singaporensis</name>
    <dbReference type="NCBI Taxonomy" id="91360"/>
    <lineage>
        <taxon>Bacteria</taxon>
        <taxon>Pseudomonadati</taxon>
        <taxon>Thermodesulfobacteriota</taxon>
        <taxon>Desulfobulbia</taxon>
        <taxon>Desulfobulbales</taxon>
        <taxon>Desulfocapsaceae</taxon>
        <taxon>Desulforhopalus</taxon>
    </lineage>
</organism>
<dbReference type="InterPro" id="IPR036388">
    <property type="entry name" value="WH-like_DNA-bd_sf"/>
</dbReference>
<protein>
    <recommendedName>
        <fullName evidence="2">HTH cro/C1-type domain-containing protein</fullName>
    </recommendedName>
</protein>
<sequence>MYRDELETLRLCDGEGLTQEEAGRKMGVSRGTIQRIITGARAKTARALTEGHAIIFIDDDET</sequence>
<dbReference type="InterPro" id="IPR013324">
    <property type="entry name" value="RNA_pol_sigma_r3/r4-like"/>
</dbReference>
<evidence type="ECO:0000313" key="4">
    <source>
        <dbReference type="Proteomes" id="UP000199073"/>
    </source>
</evidence>